<feature type="transmembrane region" description="Helical" evidence="6">
    <location>
        <begin position="195"/>
        <end position="221"/>
    </location>
</feature>
<keyword evidence="8" id="KW-1185">Reference proteome</keyword>
<dbReference type="PANTHER" id="PTHR47089:SF1">
    <property type="entry name" value="GUANOSINE ABC TRANSPORTER PERMEASE PROTEIN NUPP"/>
    <property type="match status" value="1"/>
</dbReference>
<evidence type="ECO:0000256" key="1">
    <source>
        <dbReference type="ARBA" id="ARBA00004651"/>
    </source>
</evidence>
<dbReference type="Pfam" id="PF02653">
    <property type="entry name" value="BPD_transp_2"/>
    <property type="match status" value="1"/>
</dbReference>
<keyword evidence="4 6" id="KW-1133">Transmembrane helix</keyword>
<gene>
    <name evidence="7" type="ORF">HHL15_01955</name>
</gene>
<dbReference type="EMBL" id="JABBGA010000001">
    <property type="protein sequence ID" value="NML24493.1"/>
    <property type="molecule type" value="Genomic_DNA"/>
</dbReference>
<comment type="subcellular location">
    <subcellularLocation>
        <location evidence="1">Cell membrane</location>
        <topology evidence="1">Multi-pass membrane protein</topology>
    </subcellularLocation>
</comment>
<dbReference type="PANTHER" id="PTHR47089">
    <property type="entry name" value="ABC TRANSPORTER, PERMEASE PROTEIN"/>
    <property type="match status" value="1"/>
</dbReference>
<evidence type="ECO:0000256" key="2">
    <source>
        <dbReference type="ARBA" id="ARBA00022475"/>
    </source>
</evidence>
<proteinExistence type="predicted"/>
<feature type="transmembrane region" description="Helical" evidence="6">
    <location>
        <begin position="233"/>
        <end position="253"/>
    </location>
</feature>
<keyword evidence="3 6" id="KW-0812">Transmembrane</keyword>
<dbReference type="RefSeq" id="WP_169144118.1">
    <property type="nucleotide sequence ID" value="NZ_JABBGA010000001.1"/>
</dbReference>
<dbReference type="Proteomes" id="UP000580043">
    <property type="component" value="Unassembled WGS sequence"/>
</dbReference>
<feature type="transmembrane region" description="Helical" evidence="6">
    <location>
        <begin position="289"/>
        <end position="308"/>
    </location>
</feature>
<sequence length="344" mass="34852">MNAVRTLAAPFMPFTAAVLAAALLFALFLAAQGFPAMEALELVVEGAYGSSFAWQNTLSRAAPLMLTALCVALPARAGLVIIGGEGALAVGALAAAVVPAACAGWPALPVQLLMAAAGFIAGGAWIALSAWLRHARGINETISSLLLAYIGIALFNFLVEGVLRDPASLNKPSTTPLAEPFLIGAMPGMEVHWGLFWGVLICLAMGFLVRQTVFGFAVGVVGGNPRAAMMAGLPVGGLILTACFLGGGAAGLAGMLEVAAVHGSANAALLAGYGYAGILVSFAARHNPLGIIACAILVGGIGASGSLLQRRIDLPDAATLVLQGGLFVALLAFETLNRKGVRRV</sequence>
<dbReference type="GO" id="GO:0022857">
    <property type="term" value="F:transmembrane transporter activity"/>
    <property type="evidence" value="ECO:0007669"/>
    <property type="project" value="InterPro"/>
</dbReference>
<feature type="transmembrane region" description="Helical" evidence="6">
    <location>
        <begin position="87"/>
        <end position="106"/>
    </location>
</feature>
<feature type="transmembrane region" description="Helical" evidence="6">
    <location>
        <begin position="112"/>
        <end position="132"/>
    </location>
</feature>
<reference evidence="7 8" key="1">
    <citation type="submission" date="2020-04" db="EMBL/GenBank/DDBJ databases">
        <title>Zoogloea sp. G-4-1-14 isolated from soil.</title>
        <authorList>
            <person name="Dahal R.H."/>
        </authorList>
    </citation>
    <scope>NUCLEOTIDE SEQUENCE [LARGE SCALE GENOMIC DNA]</scope>
    <source>
        <strain evidence="7 8">G-4-1-14</strain>
    </source>
</reference>
<feature type="transmembrane region" description="Helical" evidence="6">
    <location>
        <begin position="144"/>
        <end position="163"/>
    </location>
</feature>
<keyword evidence="5 6" id="KW-0472">Membrane</keyword>
<keyword evidence="2" id="KW-1003">Cell membrane</keyword>
<dbReference type="GO" id="GO:0005886">
    <property type="term" value="C:plasma membrane"/>
    <property type="evidence" value="ECO:0007669"/>
    <property type="project" value="UniProtKB-SubCell"/>
</dbReference>
<feature type="transmembrane region" description="Helical" evidence="6">
    <location>
        <begin position="57"/>
        <end position="75"/>
    </location>
</feature>
<feature type="transmembrane region" description="Helical" evidence="6">
    <location>
        <begin position="314"/>
        <end position="333"/>
    </location>
</feature>
<organism evidence="7 8">
    <name type="scientific">Zoogloea dura</name>
    <dbReference type="NCBI Taxonomy" id="2728840"/>
    <lineage>
        <taxon>Bacteria</taxon>
        <taxon>Pseudomonadati</taxon>
        <taxon>Pseudomonadota</taxon>
        <taxon>Betaproteobacteria</taxon>
        <taxon>Rhodocyclales</taxon>
        <taxon>Zoogloeaceae</taxon>
        <taxon>Zoogloea</taxon>
    </lineage>
</organism>
<evidence type="ECO:0000313" key="7">
    <source>
        <dbReference type="EMBL" id="NML24493.1"/>
    </source>
</evidence>
<evidence type="ECO:0000256" key="4">
    <source>
        <dbReference type="ARBA" id="ARBA00022989"/>
    </source>
</evidence>
<comment type="caution">
    <text evidence="7">The sequence shown here is derived from an EMBL/GenBank/DDBJ whole genome shotgun (WGS) entry which is preliminary data.</text>
</comment>
<feature type="transmembrane region" description="Helical" evidence="6">
    <location>
        <begin position="259"/>
        <end position="282"/>
    </location>
</feature>
<evidence type="ECO:0000256" key="5">
    <source>
        <dbReference type="ARBA" id="ARBA00023136"/>
    </source>
</evidence>
<dbReference type="InterPro" id="IPR001851">
    <property type="entry name" value="ABC_transp_permease"/>
</dbReference>
<name>A0A848G222_9RHOO</name>
<dbReference type="AlphaFoldDB" id="A0A848G222"/>
<evidence type="ECO:0000313" key="8">
    <source>
        <dbReference type="Proteomes" id="UP000580043"/>
    </source>
</evidence>
<evidence type="ECO:0000256" key="6">
    <source>
        <dbReference type="SAM" id="Phobius"/>
    </source>
</evidence>
<evidence type="ECO:0000256" key="3">
    <source>
        <dbReference type="ARBA" id="ARBA00022692"/>
    </source>
</evidence>
<accession>A0A848G222</accession>
<dbReference type="CDD" id="cd06580">
    <property type="entry name" value="TM_PBP1_transp_TpRbsC_like"/>
    <property type="match status" value="1"/>
</dbReference>
<protein>
    <submittedName>
        <fullName evidence="7">ABC transporter permease</fullName>
    </submittedName>
</protein>